<name>A0A1I2QUY9_9BACL</name>
<proteinExistence type="inferred from homology"/>
<protein>
    <submittedName>
        <fullName evidence="8">Aldo/keto reductase</fullName>
    </submittedName>
</protein>
<dbReference type="EMBL" id="FOOY01000008">
    <property type="protein sequence ID" value="SFG32425.1"/>
    <property type="molecule type" value="Genomic_DNA"/>
</dbReference>
<reference evidence="9" key="1">
    <citation type="submission" date="2016-10" db="EMBL/GenBank/DDBJ databases">
        <authorList>
            <person name="Varghese N."/>
            <person name="Submissions S."/>
        </authorList>
    </citation>
    <scope>NUCLEOTIDE SEQUENCE [LARGE SCALE GENOMIC DNA]</scope>
    <source>
        <strain evidence="9">ATCC 700379</strain>
    </source>
</reference>
<accession>A0A1I2QUY9</accession>
<dbReference type="Pfam" id="PF00248">
    <property type="entry name" value="Aldo_ket_red"/>
    <property type="match status" value="1"/>
</dbReference>
<dbReference type="InterPro" id="IPR020471">
    <property type="entry name" value="AKR"/>
</dbReference>
<feature type="site" description="Lowers pKa of active site Tyr" evidence="6">
    <location>
        <position position="78"/>
    </location>
</feature>
<evidence type="ECO:0000313" key="9">
    <source>
        <dbReference type="Proteomes" id="UP000198752"/>
    </source>
</evidence>
<dbReference type="PANTHER" id="PTHR43827:SF3">
    <property type="entry name" value="NADP-DEPENDENT OXIDOREDUCTASE DOMAIN-CONTAINING PROTEIN"/>
    <property type="match status" value="1"/>
</dbReference>
<dbReference type="InterPro" id="IPR036812">
    <property type="entry name" value="NAD(P)_OxRdtase_dom_sf"/>
</dbReference>
<dbReference type="PIRSF" id="PIRSF000097">
    <property type="entry name" value="AKR"/>
    <property type="match status" value="1"/>
</dbReference>
<evidence type="ECO:0000259" key="7">
    <source>
        <dbReference type="Pfam" id="PF00248"/>
    </source>
</evidence>
<feature type="active site" description="Proton donor" evidence="4">
    <location>
        <position position="53"/>
    </location>
</feature>
<keyword evidence="9" id="KW-1185">Reference proteome</keyword>
<dbReference type="RefSeq" id="WP_093671349.1">
    <property type="nucleotide sequence ID" value="NZ_FOOY01000008.1"/>
</dbReference>
<gene>
    <name evidence="8" type="ORF">SAMN02982927_01365</name>
</gene>
<feature type="binding site" evidence="5">
    <location>
        <position position="111"/>
    </location>
    <ligand>
        <name>substrate</name>
    </ligand>
</feature>
<dbReference type="PANTHER" id="PTHR43827">
    <property type="entry name" value="2,5-DIKETO-D-GLUCONIC ACID REDUCTASE"/>
    <property type="match status" value="1"/>
</dbReference>
<dbReference type="PRINTS" id="PR00069">
    <property type="entry name" value="ALDKETRDTASE"/>
</dbReference>
<dbReference type="Gene3D" id="3.20.20.100">
    <property type="entry name" value="NADP-dependent oxidoreductase domain"/>
    <property type="match status" value="1"/>
</dbReference>
<dbReference type="GO" id="GO:0016616">
    <property type="term" value="F:oxidoreductase activity, acting on the CH-OH group of donors, NAD or NADP as acceptor"/>
    <property type="evidence" value="ECO:0007669"/>
    <property type="project" value="UniProtKB-ARBA"/>
</dbReference>
<feature type="domain" description="NADP-dependent oxidoreductase" evidence="7">
    <location>
        <begin position="20"/>
        <end position="262"/>
    </location>
</feature>
<evidence type="ECO:0000256" key="3">
    <source>
        <dbReference type="ARBA" id="ARBA00023002"/>
    </source>
</evidence>
<keyword evidence="3" id="KW-0560">Oxidoreductase</keyword>
<organism evidence="8 9">
    <name type="scientific">Sporolactobacillus nakayamae</name>
    <dbReference type="NCBI Taxonomy" id="269670"/>
    <lineage>
        <taxon>Bacteria</taxon>
        <taxon>Bacillati</taxon>
        <taxon>Bacillota</taxon>
        <taxon>Bacilli</taxon>
        <taxon>Bacillales</taxon>
        <taxon>Sporolactobacillaceae</taxon>
        <taxon>Sporolactobacillus</taxon>
    </lineage>
</organism>
<dbReference type="SUPFAM" id="SSF51430">
    <property type="entry name" value="NAD(P)-linked oxidoreductase"/>
    <property type="match status" value="1"/>
</dbReference>
<dbReference type="Proteomes" id="UP000198752">
    <property type="component" value="Unassembled WGS sequence"/>
</dbReference>
<evidence type="ECO:0000256" key="6">
    <source>
        <dbReference type="PIRSR" id="PIRSR000097-3"/>
    </source>
</evidence>
<evidence type="ECO:0000256" key="1">
    <source>
        <dbReference type="ARBA" id="ARBA00007905"/>
    </source>
</evidence>
<dbReference type="AlphaFoldDB" id="A0A1I2QUY9"/>
<dbReference type="OrthoDB" id="9804790at2"/>
<keyword evidence="2" id="KW-0521">NADP</keyword>
<comment type="similarity">
    <text evidence="1">Belongs to the aldo/keto reductase family.</text>
</comment>
<dbReference type="FunFam" id="3.20.20.100:FF:000015">
    <property type="entry name" value="Oxidoreductase, aldo/keto reductase family"/>
    <property type="match status" value="1"/>
</dbReference>
<dbReference type="InterPro" id="IPR023210">
    <property type="entry name" value="NADP_OxRdtase_dom"/>
</dbReference>
<evidence type="ECO:0000256" key="2">
    <source>
        <dbReference type="ARBA" id="ARBA00022857"/>
    </source>
</evidence>
<evidence type="ECO:0000256" key="4">
    <source>
        <dbReference type="PIRSR" id="PIRSR000097-1"/>
    </source>
</evidence>
<evidence type="ECO:0000313" key="8">
    <source>
        <dbReference type="EMBL" id="SFG32425.1"/>
    </source>
</evidence>
<sequence>MINSLGEKVTLNNGVQMPGVGFGTWHVRGRDVITSVSTALKAGYRMIDTAEHYKNEDLVGEAIRKSEMNRHKLFITTKLRNDDQGYEETLKAFDKSLKTLGLDYLDLYLIHWPVTGKFKDSWRAMEHLYRQGKVRAIGVSNFNPHHIEELLEDAKIRPAINQIEFHPLLSQAPLRVYCAEQNIQVEGYSPLGTGTVLKNPSIMNIAEAHDKTAAQVILRWHVQHGIITIPRSTNPEHAISNVDIFDFKLSADEMEKIDALNENRRNNNDPEGF</sequence>
<evidence type="ECO:0000256" key="5">
    <source>
        <dbReference type="PIRSR" id="PIRSR000097-2"/>
    </source>
</evidence>
<dbReference type="InterPro" id="IPR018170">
    <property type="entry name" value="Aldo/ket_reductase_CS"/>
</dbReference>
<dbReference type="PROSITE" id="PS00062">
    <property type="entry name" value="ALDOKETO_REDUCTASE_2"/>
    <property type="match status" value="1"/>
</dbReference>
<dbReference type="STRING" id="269670.SAMN02982927_01365"/>